<comment type="caution">
    <text evidence="1">The sequence shown here is derived from an EMBL/GenBank/DDBJ whole genome shotgun (WGS) entry which is preliminary data.</text>
</comment>
<dbReference type="RefSeq" id="WP_382398455.1">
    <property type="nucleotide sequence ID" value="NZ_JBHSWH010000001.1"/>
</dbReference>
<protein>
    <submittedName>
        <fullName evidence="1">Nucleoside/nucleotide kinase family protein</fullName>
    </submittedName>
</protein>
<accession>A0ABW2ABS4</accession>
<dbReference type="Gene3D" id="3.40.50.300">
    <property type="entry name" value="P-loop containing nucleotide triphosphate hydrolases"/>
    <property type="match status" value="2"/>
</dbReference>
<keyword evidence="1" id="KW-0808">Transferase</keyword>
<evidence type="ECO:0000313" key="2">
    <source>
        <dbReference type="Proteomes" id="UP001596298"/>
    </source>
</evidence>
<evidence type="ECO:0000313" key="1">
    <source>
        <dbReference type="EMBL" id="MFC6704328.1"/>
    </source>
</evidence>
<organism evidence="1 2">
    <name type="scientific">Flexivirga alba</name>
    <dbReference type="NCBI Taxonomy" id="702742"/>
    <lineage>
        <taxon>Bacteria</taxon>
        <taxon>Bacillati</taxon>
        <taxon>Actinomycetota</taxon>
        <taxon>Actinomycetes</taxon>
        <taxon>Micrococcales</taxon>
        <taxon>Dermacoccaceae</taxon>
        <taxon>Flexivirga</taxon>
    </lineage>
</organism>
<dbReference type="Pfam" id="PF03308">
    <property type="entry name" value="MeaB"/>
    <property type="match status" value="1"/>
</dbReference>
<dbReference type="SUPFAM" id="SSF52540">
    <property type="entry name" value="P-loop containing nucleoside triphosphate hydrolases"/>
    <property type="match status" value="1"/>
</dbReference>
<keyword evidence="1" id="KW-0418">Kinase</keyword>
<keyword evidence="2" id="KW-1185">Reference proteome</keyword>
<proteinExistence type="predicted"/>
<dbReference type="EMBL" id="JBHSWH010000001">
    <property type="protein sequence ID" value="MFC6704328.1"/>
    <property type="molecule type" value="Genomic_DNA"/>
</dbReference>
<sequence>MSTAPILDAAAAVETLADLAAATDRVIVGLTGPPAVGKSTAADQLARGCRERGIRTVVVPMDGFHLAQAVLDERGWAPVKGAPHTFDALGYVELLSRIRSERDRTVWAPAFDRSLEEPIAGAIEVAPDTQVVVTEGNYLLLPDEPWSELPRLLDAIWYVETPDELRRERLIERHRSYGRSLAEASQRALGSDERNADLVRSTRERADAILLLP</sequence>
<dbReference type="GO" id="GO:0016301">
    <property type="term" value="F:kinase activity"/>
    <property type="evidence" value="ECO:0007669"/>
    <property type="project" value="UniProtKB-KW"/>
</dbReference>
<dbReference type="InterPro" id="IPR027417">
    <property type="entry name" value="P-loop_NTPase"/>
</dbReference>
<name>A0ABW2ABS4_9MICO</name>
<dbReference type="Proteomes" id="UP001596298">
    <property type="component" value="Unassembled WGS sequence"/>
</dbReference>
<dbReference type="NCBIfam" id="NF006743">
    <property type="entry name" value="PRK09270.1-2"/>
    <property type="match status" value="1"/>
</dbReference>
<gene>
    <name evidence="1" type="ORF">ACFQDH_03330</name>
</gene>
<reference evidence="2" key="1">
    <citation type="journal article" date="2019" name="Int. J. Syst. Evol. Microbiol.">
        <title>The Global Catalogue of Microorganisms (GCM) 10K type strain sequencing project: providing services to taxonomists for standard genome sequencing and annotation.</title>
        <authorList>
            <consortium name="The Broad Institute Genomics Platform"/>
            <consortium name="The Broad Institute Genome Sequencing Center for Infectious Disease"/>
            <person name="Wu L."/>
            <person name="Ma J."/>
        </authorList>
    </citation>
    <scope>NUCLEOTIDE SEQUENCE [LARGE SCALE GENOMIC DNA]</scope>
    <source>
        <strain evidence="2">CCUG 58127</strain>
    </source>
</reference>
<dbReference type="PANTHER" id="PTHR10285">
    <property type="entry name" value="URIDINE KINASE"/>
    <property type="match status" value="1"/>
</dbReference>